<proteinExistence type="predicted"/>
<dbReference type="Proteomes" id="UP000006729">
    <property type="component" value="Chromosome 1"/>
</dbReference>
<gene>
    <name evidence="1" type="ORF">POPTR_001G122100v4</name>
</gene>
<organism evidence="1 2">
    <name type="scientific">Populus trichocarpa</name>
    <name type="common">Western balsam poplar</name>
    <name type="synonym">Populus balsamifera subsp. trichocarpa</name>
    <dbReference type="NCBI Taxonomy" id="3694"/>
    <lineage>
        <taxon>Eukaryota</taxon>
        <taxon>Viridiplantae</taxon>
        <taxon>Streptophyta</taxon>
        <taxon>Embryophyta</taxon>
        <taxon>Tracheophyta</taxon>
        <taxon>Spermatophyta</taxon>
        <taxon>Magnoliopsida</taxon>
        <taxon>eudicotyledons</taxon>
        <taxon>Gunneridae</taxon>
        <taxon>Pentapetalae</taxon>
        <taxon>rosids</taxon>
        <taxon>fabids</taxon>
        <taxon>Malpighiales</taxon>
        <taxon>Salicaceae</taxon>
        <taxon>Saliceae</taxon>
        <taxon>Populus</taxon>
    </lineage>
</organism>
<evidence type="ECO:0000313" key="2">
    <source>
        <dbReference type="Proteomes" id="UP000006729"/>
    </source>
</evidence>
<accession>A0ACC0TIM0</accession>
<keyword evidence="2" id="KW-1185">Reference proteome</keyword>
<dbReference type="EMBL" id="CM009290">
    <property type="protein sequence ID" value="KAI9401425.1"/>
    <property type="molecule type" value="Genomic_DNA"/>
</dbReference>
<reference evidence="1 2" key="1">
    <citation type="journal article" date="2006" name="Science">
        <title>The genome of black cottonwood, Populus trichocarpa (Torr. &amp; Gray).</title>
        <authorList>
            <person name="Tuskan G.A."/>
            <person name="Difazio S."/>
            <person name="Jansson S."/>
            <person name="Bohlmann J."/>
            <person name="Grigoriev I."/>
            <person name="Hellsten U."/>
            <person name="Putnam N."/>
            <person name="Ralph S."/>
            <person name="Rombauts S."/>
            <person name="Salamov A."/>
            <person name="Schein J."/>
            <person name="Sterck L."/>
            <person name="Aerts A."/>
            <person name="Bhalerao R.R."/>
            <person name="Bhalerao R.P."/>
            <person name="Blaudez D."/>
            <person name="Boerjan W."/>
            <person name="Brun A."/>
            <person name="Brunner A."/>
            <person name="Busov V."/>
            <person name="Campbell M."/>
            <person name="Carlson J."/>
            <person name="Chalot M."/>
            <person name="Chapman J."/>
            <person name="Chen G.L."/>
            <person name="Cooper D."/>
            <person name="Coutinho P.M."/>
            <person name="Couturier J."/>
            <person name="Covert S."/>
            <person name="Cronk Q."/>
            <person name="Cunningham R."/>
            <person name="Davis J."/>
            <person name="Degroeve S."/>
            <person name="Dejardin A."/>
            <person name="Depamphilis C."/>
            <person name="Detter J."/>
            <person name="Dirks B."/>
            <person name="Dubchak I."/>
            <person name="Duplessis S."/>
            <person name="Ehlting J."/>
            <person name="Ellis B."/>
            <person name="Gendler K."/>
            <person name="Goodstein D."/>
            <person name="Gribskov M."/>
            <person name="Grimwood J."/>
            <person name="Groover A."/>
            <person name="Gunter L."/>
            <person name="Hamberger B."/>
            <person name="Heinze B."/>
            <person name="Helariutta Y."/>
            <person name="Henrissat B."/>
            <person name="Holligan D."/>
            <person name="Holt R."/>
            <person name="Huang W."/>
            <person name="Islam-Faridi N."/>
            <person name="Jones S."/>
            <person name="Jones-Rhoades M."/>
            <person name="Jorgensen R."/>
            <person name="Joshi C."/>
            <person name="Kangasjarvi J."/>
            <person name="Karlsson J."/>
            <person name="Kelleher C."/>
            <person name="Kirkpatrick R."/>
            <person name="Kirst M."/>
            <person name="Kohler A."/>
            <person name="Kalluri U."/>
            <person name="Larimer F."/>
            <person name="Leebens-Mack J."/>
            <person name="Leple J.C."/>
            <person name="Locascio P."/>
            <person name="Lou Y."/>
            <person name="Lucas S."/>
            <person name="Martin F."/>
            <person name="Montanini B."/>
            <person name="Napoli C."/>
            <person name="Nelson D.R."/>
            <person name="Nelson C."/>
            <person name="Nieminen K."/>
            <person name="Nilsson O."/>
            <person name="Pereda V."/>
            <person name="Peter G."/>
            <person name="Philippe R."/>
            <person name="Pilate G."/>
            <person name="Poliakov A."/>
            <person name="Razumovskaya J."/>
            <person name="Richardson P."/>
            <person name="Rinaldi C."/>
            <person name="Ritland K."/>
            <person name="Rouze P."/>
            <person name="Ryaboy D."/>
            <person name="Schmutz J."/>
            <person name="Schrader J."/>
            <person name="Segerman B."/>
            <person name="Shin H."/>
            <person name="Siddiqui A."/>
            <person name="Sterky F."/>
            <person name="Terry A."/>
            <person name="Tsai C.J."/>
            <person name="Uberbacher E."/>
            <person name="Unneberg P."/>
            <person name="Vahala J."/>
            <person name="Wall K."/>
            <person name="Wessler S."/>
            <person name="Yang G."/>
            <person name="Yin T."/>
            <person name="Douglas C."/>
            <person name="Marra M."/>
            <person name="Sandberg G."/>
            <person name="Van de Peer Y."/>
            <person name="Rokhsar D."/>
        </authorList>
    </citation>
    <scope>NUCLEOTIDE SEQUENCE [LARGE SCALE GENOMIC DNA]</scope>
    <source>
        <strain evidence="2">cv. Nisqually</strain>
    </source>
</reference>
<protein>
    <submittedName>
        <fullName evidence="1">Uncharacterized protein</fullName>
    </submittedName>
</protein>
<comment type="caution">
    <text evidence="1">The sequence shown here is derived from an EMBL/GenBank/DDBJ whole genome shotgun (WGS) entry which is preliminary data.</text>
</comment>
<sequence>MASGALASNALLLSLYILFLALLSSAEYCPPSPPKVKSPPPPPPKAKSPPPPPKVKSPPPPPPKVKSPPPPKVKSPPPPPKVKSPPPPKVKSPPPPPKVKSPPPPPPMVMSPPPPIVKSPPPPMVMSPPPPIVKSPPPPMAKSPPPPIDNSPPPPPMFKSPPPPPPSLPKGTCPRDTLKLQACANVLNLLKIFVGEKEKAKCCSLIDGLVDLDAAVCLCTRIKVDLLGLIKLDVPVAVELLLNECDRKVAEDFKCPPS</sequence>
<name>A0ACC0TIM0_POPTR</name>
<evidence type="ECO:0000313" key="1">
    <source>
        <dbReference type="EMBL" id="KAI9401425.1"/>
    </source>
</evidence>